<dbReference type="Proteomes" id="UP000274756">
    <property type="component" value="Unassembled WGS sequence"/>
</dbReference>
<dbReference type="PANTHER" id="PTHR13114:SF7">
    <property type="entry name" value="MEDIATOR OF RNA POLYMERASE II TRANSCRIPTION SUBUNIT 17"/>
    <property type="match status" value="1"/>
</dbReference>
<accession>A0A0N4UER9</accession>
<dbReference type="STRING" id="318479.A0A0N4UER9"/>
<organism evidence="8 10">
    <name type="scientific">Dracunculus medinensis</name>
    <name type="common">Guinea worm</name>
    <dbReference type="NCBI Taxonomy" id="318479"/>
    <lineage>
        <taxon>Eukaryota</taxon>
        <taxon>Metazoa</taxon>
        <taxon>Ecdysozoa</taxon>
        <taxon>Nematoda</taxon>
        <taxon>Chromadorea</taxon>
        <taxon>Rhabditida</taxon>
        <taxon>Spirurina</taxon>
        <taxon>Dracunculoidea</taxon>
        <taxon>Dracunculidae</taxon>
        <taxon>Dracunculus</taxon>
    </lineage>
</organism>
<dbReference type="GO" id="GO:0003712">
    <property type="term" value="F:transcription coregulator activity"/>
    <property type="evidence" value="ECO:0007669"/>
    <property type="project" value="InterPro"/>
</dbReference>
<sequence length="653" mass="74950">MYASQHGTSTTSAGVNIAVEANYEWQIQEIAFDGTEKYLKPPSYFDHVAKLARKVDWRGLIGADATYDNPDALPRFASDEEEFHEEKETKPQLEVEGRKGSDAGPWHSVAKNLHEALQQINVLVDTMSVLKTSYLEALTVADTFEMQHNIQDVIQQSKQFQWITKPSAVLENSLKHRVKLNSEIESEKELFFRELKKMREHWRVRKTGNVVFGDLGYKIYAPKYNPKEIFEITRRSSTNASCSTQSESSLQVIVPCDLARRATISVSIEIDTEVILLYLYKLELSYNSDDMNSNDLFSVVDNDLDYMKVDPLKIMEVPWSSALSWAQETLICRDIFSQLSEDAIILQDRIAVVRDGVLIVSLFDNILLKVQLSFYPFERGPLINHGDEYLTRTLRQIFLNDVCYKAVRNQTFVAMPLTMIPDSFDLRGPLAFTDQEIQSRLPKKRLLLQRLIATAAHQLLVNKVVNTLENLLLQKADPQISWKWLRCGAMQSCAVVSAANRSYDYAGKTTFYIRIDSADFYVSTKEGQRIDCKRDERLLTHTINYLICNYMLNTVAMIASKLWQWQILHANINAVDENGEASPTIYLCNQNSTCGIFIQFHLQLPPTIRVRNNLREEELLNVNHADFIVINYNKLVGTSLCRKIDYLCEIMRN</sequence>
<comment type="similarity">
    <text evidence="2">Belongs to the Mediator complex subunit 17 family.</text>
</comment>
<keyword evidence="3" id="KW-0805">Transcription regulation</keyword>
<evidence type="ECO:0000313" key="8">
    <source>
        <dbReference type="Proteomes" id="UP000038040"/>
    </source>
</evidence>
<keyword evidence="5" id="KW-0539">Nucleus</keyword>
<protein>
    <submittedName>
        <fullName evidence="10">Mediator of RNA polymerase II transcription subunit 17</fullName>
    </submittedName>
</protein>
<dbReference type="PANTHER" id="PTHR13114">
    <property type="entry name" value="MEDIATOR OF RNA POLYMERASE II TRANSCRIPTION SUBUNIT 17"/>
    <property type="match status" value="1"/>
</dbReference>
<evidence type="ECO:0000313" key="10">
    <source>
        <dbReference type="WBParaSite" id="DME_0000589101-mRNA-1"/>
    </source>
</evidence>
<feature type="compositionally biased region" description="Basic and acidic residues" evidence="6">
    <location>
        <begin position="84"/>
        <end position="101"/>
    </location>
</feature>
<evidence type="ECO:0000256" key="2">
    <source>
        <dbReference type="ARBA" id="ARBA00005635"/>
    </source>
</evidence>
<dbReference type="GO" id="GO:0016592">
    <property type="term" value="C:mediator complex"/>
    <property type="evidence" value="ECO:0007669"/>
    <property type="project" value="InterPro"/>
</dbReference>
<dbReference type="OrthoDB" id="10058398at2759"/>
<evidence type="ECO:0000256" key="1">
    <source>
        <dbReference type="ARBA" id="ARBA00004123"/>
    </source>
</evidence>
<keyword evidence="9" id="KW-1185">Reference proteome</keyword>
<name>A0A0N4UER9_DRAME</name>
<feature type="region of interest" description="Disordered" evidence="6">
    <location>
        <begin position="80"/>
        <end position="101"/>
    </location>
</feature>
<dbReference type="WBParaSite" id="DME_0000589101-mRNA-1">
    <property type="protein sequence ID" value="DME_0000589101-mRNA-1"/>
    <property type="gene ID" value="DME_0000589101"/>
</dbReference>
<comment type="subcellular location">
    <subcellularLocation>
        <location evidence="1">Nucleus</location>
    </subcellularLocation>
</comment>
<dbReference type="AlphaFoldDB" id="A0A0N4UER9"/>
<evidence type="ECO:0000256" key="3">
    <source>
        <dbReference type="ARBA" id="ARBA00023015"/>
    </source>
</evidence>
<dbReference type="GO" id="GO:0070847">
    <property type="term" value="C:core mediator complex"/>
    <property type="evidence" value="ECO:0007669"/>
    <property type="project" value="TreeGrafter"/>
</dbReference>
<dbReference type="GO" id="GO:0006357">
    <property type="term" value="P:regulation of transcription by RNA polymerase II"/>
    <property type="evidence" value="ECO:0007669"/>
    <property type="project" value="InterPro"/>
</dbReference>
<evidence type="ECO:0000313" key="7">
    <source>
        <dbReference type="EMBL" id="VDN59442.1"/>
    </source>
</evidence>
<dbReference type="InterPro" id="IPR019313">
    <property type="entry name" value="Mediator_Med17"/>
</dbReference>
<dbReference type="EMBL" id="UYYG01001181">
    <property type="protein sequence ID" value="VDN59442.1"/>
    <property type="molecule type" value="Genomic_DNA"/>
</dbReference>
<gene>
    <name evidence="7" type="ORF">DME_LOCUS9415</name>
</gene>
<reference evidence="10" key="1">
    <citation type="submission" date="2017-02" db="UniProtKB">
        <authorList>
            <consortium name="WormBaseParasite"/>
        </authorList>
    </citation>
    <scope>IDENTIFICATION</scope>
</reference>
<keyword evidence="4" id="KW-0804">Transcription</keyword>
<evidence type="ECO:0000313" key="9">
    <source>
        <dbReference type="Proteomes" id="UP000274756"/>
    </source>
</evidence>
<evidence type="ECO:0000256" key="6">
    <source>
        <dbReference type="SAM" id="MobiDB-lite"/>
    </source>
</evidence>
<proteinExistence type="inferred from homology"/>
<evidence type="ECO:0000256" key="4">
    <source>
        <dbReference type="ARBA" id="ARBA00023163"/>
    </source>
</evidence>
<reference evidence="7 9" key="2">
    <citation type="submission" date="2018-11" db="EMBL/GenBank/DDBJ databases">
        <authorList>
            <consortium name="Pathogen Informatics"/>
        </authorList>
    </citation>
    <scope>NUCLEOTIDE SEQUENCE [LARGE SCALE GENOMIC DNA]</scope>
</reference>
<evidence type="ECO:0000256" key="5">
    <source>
        <dbReference type="ARBA" id="ARBA00023242"/>
    </source>
</evidence>
<dbReference type="Proteomes" id="UP000038040">
    <property type="component" value="Unplaced"/>
</dbReference>